<dbReference type="PANTHER" id="PTHR45036:SF1">
    <property type="entry name" value="METHYLTRANSFERASE LIKE 7A"/>
    <property type="match status" value="1"/>
</dbReference>
<dbReference type="Gene3D" id="3.40.50.150">
    <property type="entry name" value="Vaccinia Virus protein VP39"/>
    <property type="match status" value="1"/>
</dbReference>
<gene>
    <name evidence="2" type="ORF">FB559_4662</name>
</gene>
<dbReference type="AlphaFoldDB" id="A0A543CPI5"/>
<keyword evidence="3" id="KW-1185">Reference proteome</keyword>
<dbReference type="InterPro" id="IPR013216">
    <property type="entry name" value="Methyltransf_11"/>
</dbReference>
<dbReference type="EMBL" id="VFOZ01000001">
    <property type="protein sequence ID" value="TQL99009.1"/>
    <property type="molecule type" value="Genomic_DNA"/>
</dbReference>
<feature type="domain" description="Methyltransferase type 11" evidence="1">
    <location>
        <begin position="45"/>
        <end position="139"/>
    </location>
</feature>
<proteinExistence type="predicted"/>
<dbReference type="Pfam" id="PF08241">
    <property type="entry name" value="Methyltransf_11"/>
    <property type="match status" value="1"/>
</dbReference>
<organism evidence="2 3">
    <name type="scientific">Actinoallomurus bryophytorum</name>
    <dbReference type="NCBI Taxonomy" id="1490222"/>
    <lineage>
        <taxon>Bacteria</taxon>
        <taxon>Bacillati</taxon>
        <taxon>Actinomycetota</taxon>
        <taxon>Actinomycetes</taxon>
        <taxon>Streptosporangiales</taxon>
        <taxon>Thermomonosporaceae</taxon>
        <taxon>Actinoallomurus</taxon>
    </lineage>
</organism>
<keyword evidence="2" id="KW-0808">Transferase</keyword>
<reference evidence="2 3" key="1">
    <citation type="submission" date="2019-06" db="EMBL/GenBank/DDBJ databases">
        <title>Sequencing the genomes of 1000 actinobacteria strains.</title>
        <authorList>
            <person name="Klenk H.-P."/>
        </authorList>
    </citation>
    <scope>NUCLEOTIDE SEQUENCE [LARGE SCALE GENOMIC DNA]</scope>
    <source>
        <strain evidence="2 3">DSM 102200</strain>
    </source>
</reference>
<dbReference type="GO" id="GO:0008757">
    <property type="term" value="F:S-adenosylmethionine-dependent methyltransferase activity"/>
    <property type="evidence" value="ECO:0007669"/>
    <property type="project" value="InterPro"/>
</dbReference>
<dbReference type="GO" id="GO:0032259">
    <property type="term" value="P:methylation"/>
    <property type="evidence" value="ECO:0007669"/>
    <property type="project" value="UniProtKB-KW"/>
</dbReference>
<comment type="caution">
    <text evidence="2">The sequence shown here is derived from an EMBL/GenBank/DDBJ whole genome shotgun (WGS) entry which is preliminary data.</text>
</comment>
<dbReference type="RefSeq" id="WP_141957546.1">
    <property type="nucleotide sequence ID" value="NZ_VFOZ01000001.1"/>
</dbReference>
<evidence type="ECO:0000313" key="3">
    <source>
        <dbReference type="Proteomes" id="UP000316096"/>
    </source>
</evidence>
<dbReference type="OrthoDB" id="65624at2"/>
<evidence type="ECO:0000259" key="1">
    <source>
        <dbReference type="Pfam" id="PF08241"/>
    </source>
</evidence>
<keyword evidence="2" id="KW-0489">Methyltransferase</keyword>
<name>A0A543CPI5_9ACTN</name>
<dbReference type="InterPro" id="IPR052356">
    <property type="entry name" value="Thiol_S-MT"/>
</dbReference>
<dbReference type="CDD" id="cd02440">
    <property type="entry name" value="AdoMet_MTases"/>
    <property type="match status" value="1"/>
</dbReference>
<evidence type="ECO:0000313" key="2">
    <source>
        <dbReference type="EMBL" id="TQL99009.1"/>
    </source>
</evidence>
<dbReference type="PANTHER" id="PTHR45036">
    <property type="entry name" value="METHYLTRANSFERASE LIKE 7B"/>
    <property type="match status" value="1"/>
</dbReference>
<accession>A0A543CPI5</accession>
<protein>
    <submittedName>
        <fullName evidence="2">Methyltransferase family protein</fullName>
    </submittedName>
</protein>
<dbReference type="InterPro" id="IPR029063">
    <property type="entry name" value="SAM-dependent_MTases_sf"/>
</dbReference>
<dbReference type="Proteomes" id="UP000316096">
    <property type="component" value="Unassembled WGS sequence"/>
</dbReference>
<dbReference type="SUPFAM" id="SSF53335">
    <property type="entry name" value="S-adenosyl-L-methionine-dependent methyltransferases"/>
    <property type="match status" value="1"/>
</dbReference>
<sequence>MTDLERFQHPRFARAYERISGVSDARGTAGHRARLLGAAKGRVIEIGAGNGLNLRHYPPAVTEVLAVEPEDRLRAMARRTAESARVPVTVVAGHAGALPAGDRTFDAAVFSLVLCSVPDPADALAEARRVLRPGGRLFFFEHVRSERPVLARLEDLVSPLWSRAAGGCHLNRDLATAIRTAGFRITQIERFDHRPVRFGPAAHILGTAQA</sequence>